<evidence type="ECO:0000259" key="1">
    <source>
        <dbReference type="PROSITE" id="PS50943"/>
    </source>
</evidence>
<gene>
    <name evidence="2" type="ORF">QR695_03550</name>
</gene>
<organism evidence="2 3">
    <name type="scientific">Exiguobacterium mexicanum</name>
    <dbReference type="NCBI Taxonomy" id="340146"/>
    <lineage>
        <taxon>Bacteria</taxon>
        <taxon>Bacillati</taxon>
        <taxon>Bacillota</taxon>
        <taxon>Bacilli</taxon>
        <taxon>Bacillales</taxon>
        <taxon>Bacillales Family XII. Incertae Sedis</taxon>
        <taxon>Exiguobacterium</taxon>
    </lineage>
</organism>
<dbReference type="NCBIfam" id="TIGR00738">
    <property type="entry name" value="rrf2_super"/>
    <property type="match status" value="1"/>
</dbReference>
<dbReference type="PANTHER" id="PTHR33221:SF9">
    <property type="entry name" value="RRF2 FAMILY PROTEIN"/>
    <property type="match status" value="1"/>
</dbReference>
<evidence type="ECO:0000313" key="3">
    <source>
        <dbReference type="Proteomes" id="UP001230807"/>
    </source>
</evidence>
<dbReference type="InterPro" id="IPR036388">
    <property type="entry name" value="WH-like_DNA-bd_sf"/>
</dbReference>
<dbReference type="InterPro" id="IPR001387">
    <property type="entry name" value="Cro/C1-type_HTH"/>
</dbReference>
<dbReference type="EMBL" id="JASWER010000001">
    <property type="protein sequence ID" value="MDL5376082.1"/>
    <property type="molecule type" value="Genomic_DNA"/>
</dbReference>
<dbReference type="InterPro" id="IPR036390">
    <property type="entry name" value="WH_DNA-bd_sf"/>
</dbReference>
<sequence>MQFSKSTDYALHALAYLANLNPSGPTGIKQLADVLNVSESYLSKIMTNLRKDGLVNAVPGAKGGYELARPASRISFLDVILAMEGRQQLFECSNTTSKQHSMLVQETPASGCRIKRVMDAAESQFFDYLSNQSIQSVISQ</sequence>
<proteinExistence type="predicted"/>
<dbReference type="Proteomes" id="UP001230807">
    <property type="component" value="Unassembled WGS sequence"/>
</dbReference>
<dbReference type="Pfam" id="PF02082">
    <property type="entry name" value="Rrf2"/>
    <property type="match status" value="1"/>
</dbReference>
<keyword evidence="3" id="KW-1185">Reference proteome</keyword>
<dbReference type="PROSITE" id="PS51197">
    <property type="entry name" value="HTH_RRF2_2"/>
    <property type="match status" value="1"/>
</dbReference>
<dbReference type="PROSITE" id="PS50943">
    <property type="entry name" value="HTH_CROC1"/>
    <property type="match status" value="1"/>
</dbReference>
<dbReference type="RefSeq" id="WP_214719668.1">
    <property type="nucleotide sequence ID" value="NZ_CP183077.1"/>
</dbReference>
<dbReference type="InterPro" id="IPR000944">
    <property type="entry name" value="Tscrpt_reg_Rrf2"/>
</dbReference>
<dbReference type="Gene3D" id="1.10.10.10">
    <property type="entry name" value="Winged helix-like DNA-binding domain superfamily/Winged helix DNA-binding domain"/>
    <property type="match status" value="1"/>
</dbReference>
<dbReference type="PANTHER" id="PTHR33221">
    <property type="entry name" value="WINGED HELIX-TURN-HELIX TRANSCRIPTIONAL REGULATOR, RRF2 FAMILY"/>
    <property type="match status" value="1"/>
</dbReference>
<protein>
    <submittedName>
        <fullName evidence="2">Rrf2 family transcriptional regulator</fullName>
    </submittedName>
</protein>
<dbReference type="PROSITE" id="PS01332">
    <property type="entry name" value="HTH_RRF2_1"/>
    <property type="match status" value="1"/>
</dbReference>
<dbReference type="InterPro" id="IPR030489">
    <property type="entry name" value="TR_Rrf2-type_CS"/>
</dbReference>
<accession>A0ABT7MM09</accession>
<reference evidence="2 3" key="1">
    <citation type="submission" date="2023-06" db="EMBL/GenBank/DDBJ databases">
        <title>Influencing factors and mechanism of Cr(VI) reduction by facultative anaerobic Exiguobacterium sp. PY14.</title>
        <authorList>
            <person name="Zou L."/>
        </authorList>
    </citation>
    <scope>NUCLEOTIDE SEQUENCE [LARGE SCALE GENOMIC DNA]</scope>
    <source>
        <strain evidence="2 3">PY14</strain>
    </source>
</reference>
<name>A0ABT7MM09_9BACL</name>
<comment type="caution">
    <text evidence="2">The sequence shown here is derived from an EMBL/GenBank/DDBJ whole genome shotgun (WGS) entry which is preliminary data.</text>
</comment>
<evidence type="ECO:0000313" key="2">
    <source>
        <dbReference type="EMBL" id="MDL5376082.1"/>
    </source>
</evidence>
<dbReference type="SUPFAM" id="SSF46785">
    <property type="entry name" value="Winged helix' DNA-binding domain"/>
    <property type="match status" value="1"/>
</dbReference>
<feature type="domain" description="HTH cro/C1-type" evidence="1">
    <location>
        <begin position="21"/>
        <end position="42"/>
    </location>
</feature>